<dbReference type="InterPro" id="IPR050584">
    <property type="entry name" value="Cholesterol_7-desaturase"/>
</dbReference>
<keyword evidence="8" id="KW-0503">Monooxygenase</keyword>
<dbReference type="GO" id="GO:0008203">
    <property type="term" value="P:cholesterol metabolic process"/>
    <property type="evidence" value="ECO:0007669"/>
    <property type="project" value="InterPro"/>
</dbReference>
<keyword evidence="2" id="KW-0001">2Fe-2S</keyword>
<dbReference type="PROSITE" id="PS51296">
    <property type="entry name" value="RIESKE"/>
    <property type="match status" value="1"/>
</dbReference>
<dbReference type="EC" id="1.14.13.142" evidence="8"/>
<dbReference type="Gene3D" id="3.90.380.10">
    <property type="entry name" value="Naphthalene 1,2-dioxygenase Alpha Subunit, Chain A, domain 1"/>
    <property type="match status" value="1"/>
</dbReference>
<evidence type="ECO:0000256" key="2">
    <source>
        <dbReference type="ARBA" id="ARBA00022714"/>
    </source>
</evidence>
<name>A0A2S9YN36_9BACT</name>
<evidence type="ECO:0000259" key="7">
    <source>
        <dbReference type="PROSITE" id="PS51296"/>
    </source>
</evidence>
<comment type="cofactor">
    <cofactor evidence="1">
        <name>Fe cation</name>
        <dbReference type="ChEBI" id="CHEBI:24875"/>
    </cofactor>
</comment>
<evidence type="ECO:0000256" key="4">
    <source>
        <dbReference type="ARBA" id="ARBA00023002"/>
    </source>
</evidence>
<dbReference type="GO" id="GO:0005737">
    <property type="term" value="C:cytoplasm"/>
    <property type="evidence" value="ECO:0007669"/>
    <property type="project" value="TreeGrafter"/>
</dbReference>
<dbReference type="SUPFAM" id="SSF55961">
    <property type="entry name" value="Bet v1-like"/>
    <property type="match status" value="1"/>
</dbReference>
<feature type="domain" description="Rieske" evidence="7">
    <location>
        <begin position="9"/>
        <end position="112"/>
    </location>
</feature>
<evidence type="ECO:0000256" key="3">
    <source>
        <dbReference type="ARBA" id="ARBA00022723"/>
    </source>
</evidence>
<dbReference type="EMBL" id="PVNL01000074">
    <property type="protein sequence ID" value="PRQ06494.1"/>
    <property type="molecule type" value="Genomic_DNA"/>
</dbReference>
<dbReference type="InterPro" id="IPR017941">
    <property type="entry name" value="Rieske_2Fe-2S"/>
</dbReference>
<dbReference type="GO" id="GO:0046872">
    <property type="term" value="F:metal ion binding"/>
    <property type="evidence" value="ECO:0007669"/>
    <property type="project" value="UniProtKB-KW"/>
</dbReference>
<evidence type="ECO:0000256" key="5">
    <source>
        <dbReference type="ARBA" id="ARBA00023004"/>
    </source>
</evidence>
<dbReference type="Proteomes" id="UP000238823">
    <property type="component" value="Unassembled WGS sequence"/>
</dbReference>
<dbReference type="GO" id="GO:0051537">
    <property type="term" value="F:2 iron, 2 sulfur cluster binding"/>
    <property type="evidence" value="ECO:0007669"/>
    <property type="project" value="UniProtKB-KW"/>
</dbReference>
<comment type="caution">
    <text evidence="8">The sequence shown here is derived from an EMBL/GenBank/DDBJ whole genome shotgun (WGS) entry which is preliminary data.</text>
</comment>
<evidence type="ECO:0000313" key="9">
    <source>
        <dbReference type="Proteomes" id="UP000238823"/>
    </source>
</evidence>
<dbReference type="GO" id="GO:0004497">
    <property type="term" value="F:monooxygenase activity"/>
    <property type="evidence" value="ECO:0007669"/>
    <property type="project" value="UniProtKB-KW"/>
</dbReference>
<protein>
    <submittedName>
        <fullName evidence="8">3-ketosteroid-9-alpha-monooxygenase oxygenase subunit</fullName>
        <ecNumber evidence="8">1.14.13.142</ecNumber>
    </submittedName>
</protein>
<dbReference type="Gene3D" id="2.102.10.10">
    <property type="entry name" value="Rieske [2Fe-2S] iron-sulphur domain"/>
    <property type="match status" value="1"/>
</dbReference>
<evidence type="ECO:0000256" key="6">
    <source>
        <dbReference type="ARBA" id="ARBA00023014"/>
    </source>
</evidence>
<keyword evidence="3" id="KW-0479">Metal-binding</keyword>
<dbReference type="InterPro" id="IPR045605">
    <property type="entry name" value="KshA-like_C"/>
</dbReference>
<dbReference type="InterPro" id="IPR036922">
    <property type="entry name" value="Rieske_2Fe-2S_sf"/>
</dbReference>
<dbReference type="AlphaFoldDB" id="A0A2S9YN36"/>
<evidence type="ECO:0000256" key="1">
    <source>
        <dbReference type="ARBA" id="ARBA00001962"/>
    </source>
</evidence>
<gene>
    <name evidence="8" type="primary">kshA_3</name>
    <name evidence="8" type="ORF">ENSA7_38130</name>
</gene>
<dbReference type="Pfam" id="PF19298">
    <property type="entry name" value="KshA_C"/>
    <property type="match status" value="1"/>
</dbReference>
<dbReference type="Pfam" id="PF00355">
    <property type="entry name" value="Rieske"/>
    <property type="match status" value="1"/>
</dbReference>
<evidence type="ECO:0000313" key="8">
    <source>
        <dbReference type="EMBL" id="PRQ06494.1"/>
    </source>
</evidence>
<organism evidence="8 9">
    <name type="scientific">Enhygromyxa salina</name>
    <dbReference type="NCBI Taxonomy" id="215803"/>
    <lineage>
        <taxon>Bacteria</taxon>
        <taxon>Pseudomonadati</taxon>
        <taxon>Myxococcota</taxon>
        <taxon>Polyangia</taxon>
        <taxon>Nannocystales</taxon>
        <taxon>Nannocystaceae</taxon>
        <taxon>Enhygromyxa</taxon>
    </lineage>
</organism>
<dbReference type="PANTHER" id="PTHR21266:SF60">
    <property type="entry name" value="3-KETOSTEROID-9-ALPHA-MONOOXYGENASE, OXYGENASE COMPONENT"/>
    <property type="match status" value="1"/>
</dbReference>
<reference evidence="8 9" key="1">
    <citation type="submission" date="2018-03" db="EMBL/GenBank/DDBJ databases">
        <title>Draft Genome Sequences of the Obligatory Marine Myxobacteria Enhygromyxa salina SWB007.</title>
        <authorList>
            <person name="Poehlein A."/>
            <person name="Moghaddam J.A."/>
            <person name="Harms H."/>
            <person name="Alanjari M."/>
            <person name="Koenig G.M."/>
            <person name="Daniel R."/>
            <person name="Schaeberle T.F."/>
        </authorList>
    </citation>
    <scope>NUCLEOTIDE SEQUENCE [LARGE SCALE GENOMIC DNA]</scope>
    <source>
        <strain evidence="8 9">SWB007</strain>
    </source>
</reference>
<keyword evidence="4 8" id="KW-0560">Oxidoreductase</keyword>
<dbReference type="SUPFAM" id="SSF50022">
    <property type="entry name" value="ISP domain"/>
    <property type="match status" value="1"/>
</dbReference>
<proteinExistence type="predicted"/>
<dbReference type="OrthoDB" id="7456916at2"/>
<dbReference type="RefSeq" id="WP_106090781.1">
    <property type="nucleotide sequence ID" value="NZ_PVNL01000074.1"/>
</dbReference>
<sequence length="328" mass="36898">MPEIYPDSWYFVSFGEELRRGQVKPVELFGESWALFRTDTGKVGLLASTCCHLGADLSTTGAVVGERLRCAYHAWEYECSGQCTVAPRVKKIPIRARQASLEVVERLGNIWCWYGRGSPRPFLDAGVLESDAYVGVRGECFESSGDPRTVMEHLADNYHVEHNHDLPEQLYEELINEGPNFMFNQRSSETKKVLFAEFDGQIHVEYAGPCAALARLHGVAGATPASPLVSLVLGATPIRPGKTRFGWRAVLRKLVSRRLFTPLNVAYAQVMRAYFLKNLYADIDVLKSINRVTQPVWVKPDQSVRAYRDYYDRNCASSLPIQQSRATD</sequence>
<accession>A0A2S9YN36</accession>
<keyword evidence="5" id="KW-0408">Iron</keyword>
<keyword evidence="6" id="KW-0411">Iron-sulfur</keyword>
<dbReference type="PANTHER" id="PTHR21266">
    <property type="entry name" value="IRON-SULFUR DOMAIN CONTAINING PROTEIN"/>
    <property type="match status" value="1"/>
</dbReference>